<evidence type="ECO:0000259" key="3">
    <source>
        <dbReference type="Pfam" id="PF03816"/>
    </source>
</evidence>
<dbReference type="Gene3D" id="3.40.630.190">
    <property type="entry name" value="LCP protein"/>
    <property type="match status" value="1"/>
</dbReference>
<dbReference type="EMBL" id="AGEJ01000011">
    <property type="protein sequence ID" value="EMD17038.1"/>
    <property type="molecule type" value="Genomic_DNA"/>
</dbReference>
<keyword evidence="2" id="KW-1133">Transmembrane helix</keyword>
<dbReference type="STRING" id="999415.HMPREF9943_00601"/>
<comment type="caution">
    <text evidence="4">The sequence shown here is derived from an EMBL/GenBank/DDBJ whole genome shotgun (WGS) entry which is preliminary data.</text>
</comment>
<evidence type="ECO:0000256" key="2">
    <source>
        <dbReference type="SAM" id="Phobius"/>
    </source>
</evidence>
<dbReference type="PANTHER" id="PTHR33392:SF6">
    <property type="entry name" value="POLYISOPRENYL-TEICHOIC ACID--PEPTIDOGLYCAN TEICHOIC ACID TRANSFERASE TAGU"/>
    <property type="match status" value="1"/>
</dbReference>
<dbReference type="Pfam" id="PF03816">
    <property type="entry name" value="LytR_cpsA_psr"/>
    <property type="match status" value="1"/>
</dbReference>
<dbReference type="OrthoDB" id="27330at2"/>
<keyword evidence="5" id="KW-1185">Reference proteome</keyword>
<keyword evidence="2" id="KW-0812">Transmembrane</keyword>
<evidence type="ECO:0000313" key="4">
    <source>
        <dbReference type="EMBL" id="EMD17038.1"/>
    </source>
</evidence>
<evidence type="ECO:0000256" key="1">
    <source>
        <dbReference type="ARBA" id="ARBA00006068"/>
    </source>
</evidence>
<dbReference type="PANTHER" id="PTHR33392">
    <property type="entry name" value="POLYISOPRENYL-TEICHOIC ACID--PEPTIDOGLYCAN TEICHOIC ACID TRANSFERASE TAGU"/>
    <property type="match status" value="1"/>
</dbReference>
<comment type="similarity">
    <text evidence="1">Belongs to the LytR/CpsA/Psr (LCP) family.</text>
</comment>
<organism evidence="4 5">
    <name type="scientific">Eggerthia catenaformis OT 569 = DSM 20559</name>
    <dbReference type="NCBI Taxonomy" id="999415"/>
    <lineage>
        <taxon>Bacteria</taxon>
        <taxon>Bacillati</taxon>
        <taxon>Bacillota</taxon>
        <taxon>Erysipelotrichia</taxon>
        <taxon>Erysipelotrichales</taxon>
        <taxon>Coprobacillaceae</taxon>
        <taxon>Eggerthia</taxon>
    </lineage>
</organism>
<dbReference type="Gene3D" id="3.40.190.10">
    <property type="entry name" value="Periplasmic binding protein-like II"/>
    <property type="match status" value="1"/>
</dbReference>
<dbReference type="eggNOG" id="COG1316">
    <property type="taxonomic scope" value="Bacteria"/>
</dbReference>
<feature type="transmembrane region" description="Helical" evidence="2">
    <location>
        <begin position="37"/>
        <end position="57"/>
    </location>
</feature>
<reference evidence="4 5" key="1">
    <citation type="submission" date="2013-02" db="EMBL/GenBank/DDBJ databases">
        <title>The Genome Sequence of Lactobacillus catenaformis F0143.</title>
        <authorList>
            <consortium name="The Broad Institute Genome Sequencing Platform"/>
            <person name="Earl A."/>
            <person name="Ward D."/>
            <person name="Feldgarden M."/>
            <person name="Gevers D."/>
            <person name="Izard J."/>
            <person name="Blanton J.M."/>
            <person name="Mathney J."/>
            <person name="Dewhirst F.E."/>
            <person name="Young S.K."/>
            <person name="Zeng Q."/>
            <person name="Gargeya S."/>
            <person name="Fitzgerald M."/>
            <person name="Haas B."/>
            <person name="Abouelleil A."/>
            <person name="Alvarado L."/>
            <person name="Arachchi H.M."/>
            <person name="Berlin A."/>
            <person name="Chapman S.B."/>
            <person name="Gearin G."/>
            <person name="Goldberg J."/>
            <person name="Griggs A."/>
            <person name="Gujja S."/>
            <person name="Hansen M."/>
            <person name="Heiman D."/>
            <person name="Howarth C."/>
            <person name="Larimer J."/>
            <person name="Lui A."/>
            <person name="MacDonald P.J.P."/>
            <person name="McCowen C."/>
            <person name="Montmayeur A."/>
            <person name="Murphy C."/>
            <person name="Neiman D."/>
            <person name="Pearson M."/>
            <person name="Priest M."/>
            <person name="Roberts A."/>
            <person name="Saif S."/>
            <person name="Shea T."/>
            <person name="Sisk P."/>
            <person name="Stolte C."/>
            <person name="Sykes S."/>
            <person name="Wortman J."/>
            <person name="Nusbaum C."/>
            <person name="Birren B."/>
        </authorList>
    </citation>
    <scope>NUCLEOTIDE SEQUENCE [LARGE SCALE GENOMIC DNA]</scope>
    <source>
        <strain evidence="4 5">OT 569</strain>
    </source>
</reference>
<dbReference type="BioCyc" id="ECAT999415-HMP:GTTI-622-MONOMER"/>
<name>M2NFR4_9FIRM</name>
<feature type="domain" description="Cell envelope-related transcriptional attenuator" evidence="3">
    <location>
        <begin position="256"/>
        <end position="405"/>
    </location>
</feature>
<dbReference type="PATRIC" id="fig|999415.3.peg.599"/>
<dbReference type="NCBIfam" id="TIGR00350">
    <property type="entry name" value="lytR_cpsA_psr"/>
    <property type="match status" value="1"/>
</dbReference>
<dbReference type="Proteomes" id="UP000011758">
    <property type="component" value="Unassembled WGS sequence"/>
</dbReference>
<dbReference type="InterPro" id="IPR004474">
    <property type="entry name" value="LytR_CpsA_psr"/>
</dbReference>
<accession>M2NFR4</accession>
<feature type="transmembrane region" description="Helical" evidence="2">
    <location>
        <begin position="78"/>
        <end position="99"/>
    </location>
</feature>
<feature type="transmembrane region" description="Helical" evidence="2">
    <location>
        <begin position="12"/>
        <end position="31"/>
    </location>
</feature>
<dbReference type="InterPro" id="IPR050922">
    <property type="entry name" value="LytR/CpsA/Psr_CW_biosynth"/>
</dbReference>
<gene>
    <name evidence="4" type="ORF">HMPREF9943_00601</name>
</gene>
<keyword evidence="2" id="KW-0472">Membrane</keyword>
<proteinExistence type="inferred from homology"/>
<dbReference type="RefSeq" id="WP_004801884.1">
    <property type="nucleotide sequence ID" value="NZ_KB446647.1"/>
</dbReference>
<dbReference type="AlphaFoldDB" id="M2NFR4"/>
<evidence type="ECO:0000313" key="5">
    <source>
        <dbReference type="Proteomes" id="UP000011758"/>
    </source>
</evidence>
<sequence length="523" mass="59401">MKTFIKMLFSRRVLFGIQMAISLILLLVLGINKFLPLKYYIIVVIILLVLPFLFYRLERGKRRYEDGKSHHKDTPATITAKFFHVLLCAVLVFANYYVIITNGFINSISNKTSANVKYSVITLKEDEAVSINDTSGYTFGYLTSSNTTETNRLNQIVTKVNNDLNTTVETSAKDSYKNILSALYEGDVGAIIINETDRDNYIKVKPKFNKETKVIKNYYIKIATSKAKRTEVTTKPFHILISGIDTYGKIDEVSLSDVNILATVNPETKQVLLTSIPRDYYVDIYENAKSRTIGKDKLTHSAKNGISSTQATIEKLLGLDINYYLKMNYTSFLKVIDAIGGIDIYNPYGEFTTRVNFYKIKAGWNHFDSKHALAFVRERHSFGNGDRIRMQNQQMMIKAIVKKMTSAAGLTNLNNVFNAVADSMETNMSGNEIKSLINFEIDTAAVWDIQSYHLDGTNQRQKVFAMVKSFNPNGLYVMMPSQQTITTAKGYINQMMRNERVKVSIKDEKAVADPKANDKYRKK</sequence>
<protein>
    <recommendedName>
        <fullName evidence="3">Cell envelope-related transcriptional attenuator domain-containing protein</fullName>
    </recommendedName>
</protein>